<reference evidence="3 4" key="1">
    <citation type="submission" date="2020-08" db="EMBL/GenBank/DDBJ databases">
        <title>Genomic Encyclopedia of Type Strains, Phase III (KMG-III): the genomes of soil and plant-associated and newly described type strains.</title>
        <authorList>
            <person name="Whitman W."/>
        </authorList>
    </citation>
    <scope>NUCLEOTIDE SEQUENCE [LARGE SCALE GENOMIC DNA]</scope>
    <source>
        <strain evidence="3 4">CECT 8571</strain>
    </source>
</reference>
<evidence type="ECO:0000313" key="3">
    <source>
        <dbReference type="EMBL" id="MBB3167355.1"/>
    </source>
</evidence>
<evidence type="ECO:0000259" key="1">
    <source>
        <dbReference type="SMART" id="SM00897"/>
    </source>
</evidence>
<evidence type="ECO:0000259" key="2">
    <source>
        <dbReference type="SMART" id="SM01204"/>
    </source>
</evidence>
<evidence type="ECO:0000313" key="4">
    <source>
        <dbReference type="Proteomes" id="UP000559987"/>
    </source>
</evidence>
<comment type="caution">
    <text evidence="3">The sequence shown here is derived from an EMBL/GenBank/DDBJ whole genome shotgun (WGS) entry which is preliminary data.</text>
</comment>
<dbReference type="PANTHER" id="PTHR40252">
    <property type="entry name" value="BLR0328 PROTEIN"/>
    <property type="match status" value="1"/>
</dbReference>
<sequence>METYQNLYRDSHWRAPLPAQSDAQLILLFGDRALAQDPAINADLKTRFPKADIIGCSTSGEILGTELHDQSLCLTAIHFATTETRVCLASLADQTLETAVATLAENLAQPGLKYVLVLSDGHQVNGTALVDKLTASLPTDVLVTGGLAGDGTRFQSTEVWHNGQGGEGNILLCGFYGPDIVIGHGSMGGWDPFGPERLITRADSNVLYTLDDQPALALYKRYLGDHAEALPASALLFPLLIKRDGEDDAVIRTILDVNSADESMTFAGDMPEGAKAQLMRANFDRLIDGAESAASAALSRIASQKNSGLALLISCVGRRLVLNQRIEEELEAVEDVLGDGWQFTGFYSYGEISPMVGSGSCALHNQTMTITTLQERHA</sequence>
<dbReference type="Pfam" id="PF08495">
    <property type="entry name" value="FIST"/>
    <property type="match status" value="1"/>
</dbReference>
<dbReference type="Proteomes" id="UP000559987">
    <property type="component" value="Unassembled WGS sequence"/>
</dbReference>
<dbReference type="SMART" id="SM00897">
    <property type="entry name" value="FIST"/>
    <property type="match status" value="1"/>
</dbReference>
<name>A0A839UPP8_9GAMM</name>
<dbReference type="SMART" id="SM01204">
    <property type="entry name" value="FIST_C"/>
    <property type="match status" value="1"/>
</dbReference>
<evidence type="ECO:0008006" key="5">
    <source>
        <dbReference type="Google" id="ProtNLM"/>
    </source>
</evidence>
<gene>
    <name evidence="3" type="ORF">FHS30_000531</name>
</gene>
<dbReference type="PANTHER" id="PTHR40252:SF2">
    <property type="entry name" value="BLR0328 PROTEIN"/>
    <property type="match status" value="1"/>
</dbReference>
<dbReference type="InterPro" id="IPR019494">
    <property type="entry name" value="FIST_C"/>
</dbReference>
<dbReference type="AlphaFoldDB" id="A0A839UPP8"/>
<keyword evidence="4" id="KW-1185">Reference proteome</keyword>
<dbReference type="EMBL" id="JACHXZ010000001">
    <property type="protein sequence ID" value="MBB3167355.1"/>
    <property type="molecule type" value="Genomic_DNA"/>
</dbReference>
<dbReference type="RefSeq" id="WP_183908002.1">
    <property type="nucleotide sequence ID" value="NZ_JACHXZ010000001.1"/>
</dbReference>
<dbReference type="InterPro" id="IPR013702">
    <property type="entry name" value="FIST_domain_N"/>
</dbReference>
<feature type="domain" description="FIST" evidence="1">
    <location>
        <begin position="22"/>
        <end position="214"/>
    </location>
</feature>
<feature type="domain" description="FIST C-domain" evidence="2">
    <location>
        <begin position="215"/>
        <end position="355"/>
    </location>
</feature>
<proteinExistence type="predicted"/>
<accession>A0A839UPP8</accession>
<organism evidence="3 4">
    <name type="scientific">Simiduia aestuariiviva</name>
    <dbReference type="NCBI Taxonomy" id="1510459"/>
    <lineage>
        <taxon>Bacteria</taxon>
        <taxon>Pseudomonadati</taxon>
        <taxon>Pseudomonadota</taxon>
        <taxon>Gammaproteobacteria</taxon>
        <taxon>Cellvibrionales</taxon>
        <taxon>Cellvibrionaceae</taxon>
        <taxon>Simiduia</taxon>
    </lineage>
</organism>
<protein>
    <recommendedName>
        <fullName evidence="5">Histidine kinase</fullName>
    </recommendedName>
</protein>
<dbReference type="Pfam" id="PF10442">
    <property type="entry name" value="FIST_C"/>
    <property type="match status" value="1"/>
</dbReference>